<evidence type="ECO:0000313" key="2">
    <source>
        <dbReference type="Proteomes" id="UP001153365"/>
    </source>
</evidence>
<keyword evidence="2" id="KW-1185">Reference proteome</keyword>
<sequence length="162" mass="18593">MKRKFQQTKRMLKDYLILFGLQLFVFSNLLNCEAVRANYYFNSTANCSLSFVAIDSNSKEIQEKMRGCKTKSNDNRYVCPIANCVGYPVCKDCLSLHYPKGNPNGYTFDKSEKRTTQKCNTMYVISLSTNKNSPHYCLNRDIPYACFGSCYDYATCTNCTIL</sequence>
<evidence type="ECO:0000313" key="1">
    <source>
        <dbReference type="EMBL" id="CAH7682963.1"/>
    </source>
</evidence>
<dbReference type="Proteomes" id="UP001153365">
    <property type="component" value="Unassembled WGS sequence"/>
</dbReference>
<reference evidence="1" key="1">
    <citation type="submission" date="2022-06" db="EMBL/GenBank/DDBJ databases">
        <authorList>
            <consortium name="SYNGENTA / RWTH Aachen University"/>
        </authorList>
    </citation>
    <scope>NUCLEOTIDE SEQUENCE</scope>
</reference>
<gene>
    <name evidence="1" type="ORF">PPACK8108_LOCUS16154</name>
</gene>
<name>A0AAV0BCN3_PHAPC</name>
<proteinExistence type="predicted"/>
<accession>A0AAV0BCN3</accession>
<dbReference type="AlphaFoldDB" id="A0AAV0BCN3"/>
<protein>
    <submittedName>
        <fullName evidence="1">Expressed protein</fullName>
    </submittedName>
</protein>
<comment type="caution">
    <text evidence="1">The sequence shown here is derived from an EMBL/GenBank/DDBJ whole genome shotgun (WGS) entry which is preliminary data.</text>
</comment>
<organism evidence="1 2">
    <name type="scientific">Phakopsora pachyrhizi</name>
    <name type="common">Asian soybean rust disease fungus</name>
    <dbReference type="NCBI Taxonomy" id="170000"/>
    <lineage>
        <taxon>Eukaryota</taxon>
        <taxon>Fungi</taxon>
        <taxon>Dikarya</taxon>
        <taxon>Basidiomycota</taxon>
        <taxon>Pucciniomycotina</taxon>
        <taxon>Pucciniomycetes</taxon>
        <taxon>Pucciniales</taxon>
        <taxon>Phakopsoraceae</taxon>
        <taxon>Phakopsora</taxon>
    </lineage>
</organism>
<dbReference type="EMBL" id="CALTRL010004362">
    <property type="protein sequence ID" value="CAH7682963.1"/>
    <property type="molecule type" value="Genomic_DNA"/>
</dbReference>